<accession>A0ABZ1YWA7</accession>
<dbReference type="RefSeq" id="WP_327100631.1">
    <property type="nucleotide sequence ID" value="NZ_CP109149.1"/>
</dbReference>
<proteinExistence type="predicted"/>
<dbReference type="EMBL" id="CP109441">
    <property type="protein sequence ID" value="WUV47565.1"/>
    <property type="molecule type" value="Genomic_DNA"/>
</dbReference>
<reference evidence="2" key="1">
    <citation type="submission" date="2022-10" db="EMBL/GenBank/DDBJ databases">
        <title>The complete genomes of actinobacterial strains from the NBC collection.</title>
        <authorList>
            <person name="Joergensen T.S."/>
            <person name="Alvarez Arevalo M."/>
            <person name="Sterndorff E.B."/>
            <person name="Faurdal D."/>
            <person name="Vuksanovic O."/>
            <person name="Mourched A.-S."/>
            <person name="Charusanti P."/>
            <person name="Shaw S."/>
            <person name="Blin K."/>
            <person name="Weber T."/>
        </authorList>
    </citation>
    <scope>NUCLEOTIDE SEQUENCE</scope>
    <source>
        <strain evidence="2">NBC_01482</strain>
    </source>
</reference>
<dbReference type="Pfam" id="PF02036">
    <property type="entry name" value="SCP2"/>
    <property type="match status" value="1"/>
</dbReference>
<dbReference type="SUPFAM" id="SSF55718">
    <property type="entry name" value="SCP-like"/>
    <property type="match status" value="1"/>
</dbReference>
<keyword evidence="3" id="KW-1185">Reference proteome</keyword>
<gene>
    <name evidence="2" type="ORF">OG563_04810</name>
</gene>
<dbReference type="InterPro" id="IPR036527">
    <property type="entry name" value="SCP2_sterol-bd_dom_sf"/>
</dbReference>
<evidence type="ECO:0000259" key="1">
    <source>
        <dbReference type="Pfam" id="PF02036"/>
    </source>
</evidence>
<evidence type="ECO:0000313" key="3">
    <source>
        <dbReference type="Proteomes" id="UP001432062"/>
    </source>
</evidence>
<sequence length="146" mass="15986">MDDITEIDPEQVSPGEFKNLITSTSDEQLRAALADPDLRSAMFDTVFTRMPDRLSVEEARGVDATVLWRVGQTPDEWLVTIRDGACTVTKATAGVKPTVSLTLGDVLFLRLLSGQASGTKAMLSGKLRVKGDLLFARRVEKLFNTD</sequence>
<organism evidence="2 3">
    <name type="scientific">Nocardia vinacea</name>
    <dbReference type="NCBI Taxonomy" id="96468"/>
    <lineage>
        <taxon>Bacteria</taxon>
        <taxon>Bacillati</taxon>
        <taxon>Actinomycetota</taxon>
        <taxon>Actinomycetes</taxon>
        <taxon>Mycobacteriales</taxon>
        <taxon>Nocardiaceae</taxon>
        <taxon>Nocardia</taxon>
    </lineage>
</organism>
<protein>
    <submittedName>
        <fullName evidence="2">SCP2 sterol-binding domain-containing protein</fullName>
    </submittedName>
</protein>
<evidence type="ECO:0000313" key="2">
    <source>
        <dbReference type="EMBL" id="WUV47565.1"/>
    </source>
</evidence>
<dbReference type="InterPro" id="IPR003033">
    <property type="entry name" value="SCP2_sterol-bd_dom"/>
</dbReference>
<dbReference type="PANTHER" id="PTHR10094:SF25">
    <property type="entry name" value="SCP2 STEROL-BINDING DOMAIN-CONTAINING PROTEIN 1"/>
    <property type="match status" value="1"/>
</dbReference>
<dbReference type="Gene3D" id="3.30.1050.10">
    <property type="entry name" value="SCP2 sterol-binding domain"/>
    <property type="match status" value="1"/>
</dbReference>
<name>A0ABZ1YWA7_9NOCA</name>
<feature type="domain" description="SCP2" evidence="1">
    <location>
        <begin position="48"/>
        <end position="143"/>
    </location>
</feature>
<dbReference type="Proteomes" id="UP001432062">
    <property type="component" value="Chromosome"/>
</dbReference>
<dbReference type="PANTHER" id="PTHR10094">
    <property type="entry name" value="STEROL CARRIER PROTEIN 2 SCP-2 FAMILY PROTEIN"/>
    <property type="match status" value="1"/>
</dbReference>